<accession>A0A5E6MVH6</accession>
<sequence>MTDLSAEEFEQLMSMLLNMQSQITGLTTTVRALIESHPDRESVDRILARQHLRLEAVLGASTAPDPTISTILSLLDDMRTIARRGPEGS</sequence>
<protein>
    <submittedName>
        <fullName evidence="1">Uncharacterized protein</fullName>
    </submittedName>
</protein>
<gene>
    <name evidence="1" type="ORF">PS683_03781</name>
</gene>
<proteinExistence type="predicted"/>
<organism evidence="1">
    <name type="scientific">Pseudomonas fluorescens</name>
    <dbReference type="NCBI Taxonomy" id="294"/>
    <lineage>
        <taxon>Bacteria</taxon>
        <taxon>Pseudomonadati</taxon>
        <taxon>Pseudomonadota</taxon>
        <taxon>Gammaproteobacteria</taxon>
        <taxon>Pseudomonadales</taxon>
        <taxon>Pseudomonadaceae</taxon>
        <taxon>Pseudomonas</taxon>
    </lineage>
</organism>
<dbReference type="AlphaFoldDB" id="A0A5E6MVH6"/>
<reference evidence="1" key="1">
    <citation type="submission" date="2019-09" db="EMBL/GenBank/DDBJ databases">
        <authorList>
            <person name="Chandra G."/>
            <person name="Truman W A."/>
        </authorList>
    </citation>
    <scope>NUCLEOTIDE SEQUENCE</scope>
    <source>
        <strain evidence="1">PS683</strain>
    </source>
</reference>
<name>A0A5E6MVH6_PSEFL</name>
<dbReference type="EMBL" id="LR700646">
    <property type="protein sequence ID" value="VVM15465.1"/>
    <property type="molecule type" value="Genomic_DNA"/>
</dbReference>
<evidence type="ECO:0000313" key="1">
    <source>
        <dbReference type="EMBL" id="VVM15465.1"/>
    </source>
</evidence>